<dbReference type="InterPro" id="IPR052433">
    <property type="entry name" value="X-Pro_dipept-like"/>
</dbReference>
<dbReference type="PRINTS" id="PR00599">
    <property type="entry name" value="MAPEPTIDASE"/>
</dbReference>
<evidence type="ECO:0000256" key="2">
    <source>
        <dbReference type="ARBA" id="ARBA00001936"/>
    </source>
</evidence>
<dbReference type="EMBL" id="CP039268">
    <property type="protein sequence ID" value="QGU33467.1"/>
    <property type="molecule type" value="Genomic_DNA"/>
</dbReference>
<sequence length="436" mass="49097">MTGAEYRRRRRILAKAIGPEALAILPAAREVTRNRDVHYPFRQGSDFSYLTGFPEPDAWLVIAPRRKEGEFVLFCRPRDPEREQWDGARLGVEGAVERFGADQAYPLTELDTLMPTLIDGRQRLYYPIGTEAALDAQVMGWVRQVRAKARTGAVAPETFVTLESVLHEQRLIKSPSEIAVMRRAARISACAHSDLMRLCRPGLNEARLEAEFQHRCALAGARHLAYPSIVAGGEHACVLHYVENNAPLRDGDLVLIDAGCELDGYASDITRTFPVNGRFTPVQRTIYELVLRAQRAAIERARPGRRWNEPHEAAVKVLTRGLVELGILNGKTKDLIKDEAYKPYYMHRTGHWLGMDVHDVGAYKRDGDWRELQPGMVLTIEPGLYLGQDETIPEPYRGIGVRIEDDVLITEQGHEILSEAAPKEPDAIETLMRHRG</sequence>
<dbReference type="InterPro" id="IPR029149">
    <property type="entry name" value="Creatin/AminoP/Spt16_N"/>
</dbReference>
<reference evidence="14 15" key="1">
    <citation type="submission" date="2019-12" db="EMBL/GenBank/DDBJ databases">
        <title>The complete genome of the thermophilic, anoxygenic phototrophic gammaproteobacterium Thermochromatium tepidum.</title>
        <authorList>
            <person name="Sattley W.M."/>
            <person name="Swingley W.D."/>
            <person name="Burchell B.M."/>
            <person name="Gurbani S.A."/>
            <person name="Kujawa C.M."/>
            <person name="Nuccio D.A."/>
            <person name="Schladweiler J."/>
            <person name="Shaffer K.N."/>
            <person name="Stokes L.M."/>
            <person name="Touchman J.W."/>
            <person name="Blankenship R.E."/>
            <person name="Madigan M.T."/>
        </authorList>
    </citation>
    <scope>NUCLEOTIDE SEQUENCE [LARGE SCALE GENOMIC DNA]</scope>
    <source>
        <strain evidence="14 15">ATCC 43061</strain>
    </source>
</reference>
<comment type="catalytic activity">
    <reaction evidence="1">
        <text>Release of any N-terminal amino acid, including proline, that is linked to proline, even from a dipeptide or tripeptide.</text>
        <dbReference type="EC" id="3.4.11.9"/>
    </reaction>
</comment>
<dbReference type="InterPro" id="IPR000994">
    <property type="entry name" value="Pept_M24"/>
</dbReference>
<dbReference type="NCBIfam" id="NF008131">
    <property type="entry name" value="PRK10879.1"/>
    <property type="match status" value="1"/>
</dbReference>
<evidence type="ECO:0000313" key="14">
    <source>
        <dbReference type="EMBL" id="QGU33467.1"/>
    </source>
</evidence>
<dbReference type="SUPFAM" id="SSF53092">
    <property type="entry name" value="Creatinase/prolidase N-terminal domain"/>
    <property type="match status" value="1"/>
</dbReference>
<dbReference type="SUPFAM" id="SSF55920">
    <property type="entry name" value="Creatinase/aminopeptidase"/>
    <property type="match status" value="1"/>
</dbReference>
<dbReference type="PANTHER" id="PTHR43226">
    <property type="entry name" value="XAA-PRO AMINOPEPTIDASE 3"/>
    <property type="match status" value="1"/>
</dbReference>
<evidence type="ECO:0000256" key="8">
    <source>
        <dbReference type="ARBA" id="ARBA00023049"/>
    </source>
</evidence>
<keyword evidence="6" id="KW-0479">Metal-binding</keyword>
<evidence type="ECO:0000256" key="5">
    <source>
        <dbReference type="ARBA" id="ARBA00022670"/>
    </source>
</evidence>
<keyword evidence="5" id="KW-0645">Protease</keyword>
<dbReference type="RefSeq" id="WP_153975659.1">
    <property type="nucleotide sequence ID" value="NZ_CP039268.1"/>
</dbReference>
<evidence type="ECO:0000256" key="9">
    <source>
        <dbReference type="ARBA" id="ARBA00023211"/>
    </source>
</evidence>
<dbReference type="SMART" id="SM01011">
    <property type="entry name" value="AMP_N"/>
    <property type="match status" value="1"/>
</dbReference>
<dbReference type="Pfam" id="PF05195">
    <property type="entry name" value="AMP_N"/>
    <property type="match status" value="1"/>
</dbReference>
<protein>
    <recommendedName>
        <fullName evidence="10">Xaa-Pro aminopeptidase</fullName>
        <ecNumber evidence="4">3.4.11.9</ecNumber>
    </recommendedName>
    <alternativeName>
        <fullName evidence="11">Aminopeptidase P II</fullName>
    </alternativeName>
    <alternativeName>
        <fullName evidence="12">X-Pro aminopeptidase</fullName>
    </alternativeName>
</protein>
<evidence type="ECO:0000256" key="6">
    <source>
        <dbReference type="ARBA" id="ARBA00022723"/>
    </source>
</evidence>
<proteinExistence type="inferred from homology"/>
<dbReference type="GO" id="GO:0005829">
    <property type="term" value="C:cytosol"/>
    <property type="evidence" value="ECO:0007669"/>
    <property type="project" value="TreeGrafter"/>
</dbReference>
<evidence type="ECO:0000256" key="7">
    <source>
        <dbReference type="ARBA" id="ARBA00022801"/>
    </source>
</evidence>
<name>A0A6I6EK43_THETI</name>
<gene>
    <name evidence="14" type="primary">pepP</name>
    <name evidence="14" type="ORF">E6P07_11055</name>
</gene>
<comment type="cofactor">
    <cofactor evidence="2">
        <name>Mn(2+)</name>
        <dbReference type="ChEBI" id="CHEBI:29035"/>
    </cofactor>
</comment>
<keyword evidence="7 14" id="KW-0378">Hydrolase</keyword>
<dbReference type="KEGG" id="ttp:E6P07_11055"/>
<feature type="domain" description="Aminopeptidase P N-terminal" evidence="13">
    <location>
        <begin position="1"/>
        <end position="135"/>
    </location>
</feature>
<keyword evidence="15" id="KW-1185">Reference proteome</keyword>
<dbReference type="GO" id="GO:0070006">
    <property type="term" value="F:metalloaminopeptidase activity"/>
    <property type="evidence" value="ECO:0007669"/>
    <property type="project" value="InterPro"/>
</dbReference>
<dbReference type="GO" id="GO:0030145">
    <property type="term" value="F:manganese ion binding"/>
    <property type="evidence" value="ECO:0007669"/>
    <property type="project" value="InterPro"/>
</dbReference>
<evidence type="ECO:0000256" key="10">
    <source>
        <dbReference type="ARBA" id="ARBA00069363"/>
    </source>
</evidence>
<dbReference type="PROSITE" id="PS00491">
    <property type="entry name" value="PROLINE_PEPTIDASE"/>
    <property type="match status" value="1"/>
</dbReference>
<evidence type="ECO:0000259" key="13">
    <source>
        <dbReference type="SMART" id="SM01011"/>
    </source>
</evidence>
<dbReference type="EC" id="3.4.11.9" evidence="4"/>
<organism evidence="14 15">
    <name type="scientific">Thermochromatium tepidum ATCC 43061</name>
    <dbReference type="NCBI Taxonomy" id="316276"/>
    <lineage>
        <taxon>Bacteria</taxon>
        <taxon>Pseudomonadati</taxon>
        <taxon>Pseudomonadota</taxon>
        <taxon>Gammaproteobacteria</taxon>
        <taxon>Chromatiales</taxon>
        <taxon>Chromatiaceae</taxon>
        <taxon>Thermochromatium</taxon>
    </lineage>
</organism>
<dbReference type="InterPro" id="IPR036005">
    <property type="entry name" value="Creatinase/aminopeptidase-like"/>
</dbReference>
<comment type="similarity">
    <text evidence="3">Belongs to the peptidase M24B family.</text>
</comment>
<evidence type="ECO:0000256" key="12">
    <source>
        <dbReference type="ARBA" id="ARBA00081411"/>
    </source>
</evidence>
<keyword evidence="14" id="KW-0031">Aminopeptidase</keyword>
<dbReference type="Proteomes" id="UP000426424">
    <property type="component" value="Chromosome"/>
</dbReference>
<dbReference type="InterPro" id="IPR001131">
    <property type="entry name" value="Peptidase_M24B_aminopep-P_CS"/>
</dbReference>
<dbReference type="Gene3D" id="3.40.350.10">
    <property type="entry name" value="Creatinase/prolidase N-terminal domain"/>
    <property type="match status" value="1"/>
</dbReference>
<dbReference type="Pfam" id="PF00557">
    <property type="entry name" value="Peptidase_M24"/>
    <property type="match status" value="1"/>
</dbReference>
<dbReference type="FunFam" id="3.90.230.10:FF:000002">
    <property type="entry name" value="Xaa-Pro aminopeptidase 3"/>
    <property type="match status" value="1"/>
</dbReference>
<keyword evidence="9" id="KW-0464">Manganese</keyword>
<evidence type="ECO:0000256" key="1">
    <source>
        <dbReference type="ARBA" id="ARBA00001424"/>
    </source>
</evidence>
<dbReference type="CDD" id="cd01087">
    <property type="entry name" value="Prolidase"/>
    <property type="match status" value="1"/>
</dbReference>
<dbReference type="InterPro" id="IPR007865">
    <property type="entry name" value="Aminopep_P_N"/>
</dbReference>
<dbReference type="InterPro" id="IPR001714">
    <property type="entry name" value="Pept_M24_MAP"/>
</dbReference>
<evidence type="ECO:0000256" key="11">
    <source>
        <dbReference type="ARBA" id="ARBA00075356"/>
    </source>
</evidence>
<evidence type="ECO:0000256" key="4">
    <source>
        <dbReference type="ARBA" id="ARBA00012574"/>
    </source>
</evidence>
<keyword evidence="8" id="KW-0482">Metalloprotease</keyword>
<dbReference type="PANTHER" id="PTHR43226:SF4">
    <property type="entry name" value="XAA-PRO AMINOPEPTIDASE 3"/>
    <property type="match status" value="1"/>
</dbReference>
<accession>A0A6I6EK43</accession>
<evidence type="ECO:0000313" key="15">
    <source>
        <dbReference type="Proteomes" id="UP000426424"/>
    </source>
</evidence>
<dbReference type="AlphaFoldDB" id="A0A6I6EK43"/>
<dbReference type="GO" id="GO:0006508">
    <property type="term" value="P:proteolysis"/>
    <property type="evidence" value="ECO:0007669"/>
    <property type="project" value="UniProtKB-KW"/>
</dbReference>
<dbReference type="Gene3D" id="3.90.230.10">
    <property type="entry name" value="Creatinase/methionine aminopeptidase superfamily"/>
    <property type="match status" value="1"/>
</dbReference>
<evidence type="ECO:0000256" key="3">
    <source>
        <dbReference type="ARBA" id="ARBA00008766"/>
    </source>
</evidence>
<dbReference type="OrthoDB" id="9806388at2"/>